<keyword evidence="5" id="KW-0547">Nucleotide-binding</keyword>
<feature type="domain" description="3-dehydroquinate synthase C-terminal" evidence="11">
    <location>
        <begin position="178"/>
        <end position="312"/>
    </location>
</feature>
<proteinExistence type="inferred from homology"/>
<evidence type="ECO:0000256" key="4">
    <source>
        <dbReference type="ARBA" id="ARBA00022723"/>
    </source>
</evidence>
<evidence type="ECO:0000256" key="7">
    <source>
        <dbReference type="ARBA" id="ARBA00023027"/>
    </source>
</evidence>
<dbReference type="HAMAP" id="MF_00110">
    <property type="entry name" value="DHQ_synthase"/>
    <property type="match status" value="1"/>
</dbReference>
<dbReference type="InterPro" id="IPR030963">
    <property type="entry name" value="DHQ_synth_fam"/>
</dbReference>
<evidence type="ECO:0000256" key="9">
    <source>
        <dbReference type="ARBA" id="ARBA00023285"/>
    </source>
</evidence>
<dbReference type="CDD" id="cd08195">
    <property type="entry name" value="DHQS"/>
    <property type="match status" value="1"/>
</dbReference>
<dbReference type="Pfam" id="PF01761">
    <property type="entry name" value="DHQ_synthase"/>
    <property type="match status" value="1"/>
</dbReference>
<evidence type="ECO:0000256" key="1">
    <source>
        <dbReference type="ARBA" id="ARBA00001911"/>
    </source>
</evidence>
<dbReference type="Gene3D" id="1.20.1090.10">
    <property type="entry name" value="Dehydroquinate synthase-like - alpha domain"/>
    <property type="match status" value="1"/>
</dbReference>
<dbReference type="EMBL" id="CAADRM010000042">
    <property type="protein sequence ID" value="VFU12436.1"/>
    <property type="molecule type" value="Genomic_DNA"/>
</dbReference>
<dbReference type="NCBIfam" id="TIGR01357">
    <property type="entry name" value="aroB"/>
    <property type="match status" value="1"/>
</dbReference>
<dbReference type="PANTHER" id="PTHR43622:SF1">
    <property type="entry name" value="3-DEHYDROQUINATE SYNTHASE"/>
    <property type="match status" value="1"/>
</dbReference>
<keyword evidence="4" id="KW-0479">Metal-binding</keyword>
<dbReference type="PANTHER" id="PTHR43622">
    <property type="entry name" value="3-DEHYDROQUINATE SYNTHASE"/>
    <property type="match status" value="1"/>
</dbReference>
<feature type="domain" description="3-dehydroquinate synthase N-terminal" evidence="10">
    <location>
        <begin position="63"/>
        <end position="175"/>
    </location>
</feature>
<dbReference type="InterPro" id="IPR056179">
    <property type="entry name" value="DHQS_C"/>
</dbReference>
<sequence length="354" mass="38399">MGVPLPDNPYPIHVGKGIFSNILSLLRRHVHPEGLFVMIDENVMKHHGRKVEEALQGCPACFVTVPPGEGSKSMDFLNTVLDAMFSCRVNRQWVCMAVGGGVTGDLAGFAASIYMRGIPVVQAATTLLAQVDSAIGGKTAVNHSYGKNLVGTFHQPLMVVSDVDFLATLDETEIRSAMSEVIKYGIIMDAPLFHYLEKGRPYDYVKLVRMCARDKARVVALDEREGGLRRTLNFGHTLGHALEKSSGYTLPHGLAVAVGMAFASRLSHDRGLLPSDDLKRIMDLMARENILPQGLALPPAEEVAEALALDKKGSDRGIHFVLTPSTGGVSVQKLSEIEVLEAYRGFADGYSKSL</sequence>
<comment type="cofactor">
    <cofactor evidence="2">
        <name>Co(2+)</name>
        <dbReference type="ChEBI" id="CHEBI:48828"/>
    </cofactor>
</comment>
<dbReference type="FunFam" id="3.40.50.1970:FF:000007">
    <property type="entry name" value="Pentafunctional AROM polypeptide"/>
    <property type="match status" value="1"/>
</dbReference>
<reference evidence="12" key="1">
    <citation type="submission" date="2019-03" db="EMBL/GenBank/DDBJ databases">
        <authorList>
            <person name="Hao L."/>
        </authorList>
    </citation>
    <scope>NUCLEOTIDE SEQUENCE</scope>
</reference>
<evidence type="ECO:0000313" key="12">
    <source>
        <dbReference type="EMBL" id="VFU12436.1"/>
    </source>
</evidence>
<evidence type="ECO:0000259" key="11">
    <source>
        <dbReference type="Pfam" id="PF24621"/>
    </source>
</evidence>
<protein>
    <submittedName>
        <fullName evidence="12">3-dehydroquinate synthase</fullName>
        <ecNumber evidence="12">4.2.3.4</ecNumber>
    </submittedName>
</protein>
<dbReference type="InterPro" id="IPR050071">
    <property type="entry name" value="Dehydroquinate_synthase"/>
</dbReference>
<dbReference type="GO" id="GO:0005737">
    <property type="term" value="C:cytoplasm"/>
    <property type="evidence" value="ECO:0007669"/>
    <property type="project" value="InterPro"/>
</dbReference>
<accession>A0A485LW81</accession>
<keyword evidence="6" id="KW-0862">Zinc</keyword>
<comment type="cofactor">
    <cofactor evidence="3">
        <name>Zn(2+)</name>
        <dbReference type="ChEBI" id="CHEBI:29105"/>
    </cofactor>
</comment>
<keyword evidence="7" id="KW-0520">NAD</keyword>
<dbReference type="EC" id="4.2.3.4" evidence="12"/>
<dbReference type="GO" id="GO:0003856">
    <property type="term" value="F:3-dehydroquinate synthase activity"/>
    <property type="evidence" value="ECO:0007669"/>
    <property type="project" value="UniProtKB-EC"/>
</dbReference>
<evidence type="ECO:0000256" key="3">
    <source>
        <dbReference type="ARBA" id="ARBA00001947"/>
    </source>
</evidence>
<evidence type="ECO:0000256" key="5">
    <source>
        <dbReference type="ARBA" id="ARBA00022741"/>
    </source>
</evidence>
<evidence type="ECO:0000256" key="8">
    <source>
        <dbReference type="ARBA" id="ARBA00023239"/>
    </source>
</evidence>
<organism evidence="12">
    <name type="scientific">anaerobic digester metagenome</name>
    <dbReference type="NCBI Taxonomy" id="1263854"/>
    <lineage>
        <taxon>unclassified sequences</taxon>
        <taxon>metagenomes</taxon>
        <taxon>ecological metagenomes</taxon>
    </lineage>
</organism>
<dbReference type="GO" id="GO:0046872">
    <property type="term" value="F:metal ion binding"/>
    <property type="evidence" value="ECO:0007669"/>
    <property type="project" value="UniProtKB-KW"/>
</dbReference>
<dbReference type="GO" id="GO:0009073">
    <property type="term" value="P:aromatic amino acid family biosynthetic process"/>
    <property type="evidence" value="ECO:0007669"/>
    <property type="project" value="InterPro"/>
</dbReference>
<dbReference type="InterPro" id="IPR016037">
    <property type="entry name" value="DHQ_synth_AroB"/>
</dbReference>
<dbReference type="GO" id="GO:0000166">
    <property type="term" value="F:nucleotide binding"/>
    <property type="evidence" value="ECO:0007669"/>
    <property type="project" value="UniProtKB-KW"/>
</dbReference>
<evidence type="ECO:0000259" key="10">
    <source>
        <dbReference type="Pfam" id="PF01761"/>
    </source>
</evidence>
<dbReference type="AlphaFoldDB" id="A0A485LW81"/>
<dbReference type="Pfam" id="PF24621">
    <property type="entry name" value="DHQS_C"/>
    <property type="match status" value="1"/>
</dbReference>
<comment type="cofactor">
    <cofactor evidence="1">
        <name>NAD(+)</name>
        <dbReference type="ChEBI" id="CHEBI:57540"/>
    </cofactor>
</comment>
<dbReference type="InterPro" id="IPR030960">
    <property type="entry name" value="DHQS/DOIS_N"/>
</dbReference>
<dbReference type="SUPFAM" id="SSF56796">
    <property type="entry name" value="Dehydroquinate synthase-like"/>
    <property type="match status" value="1"/>
</dbReference>
<evidence type="ECO:0000256" key="6">
    <source>
        <dbReference type="ARBA" id="ARBA00022833"/>
    </source>
</evidence>
<keyword evidence="8 12" id="KW-0456">Lyase</keyword>
<name>A0A485LW81_9ZZZZ</name>
<keyword evidence="9" id="KW-0170">Cobalt</keyword>
<dbReference type="PIRSF" id="PIRSF001455">
    <property type="entry name" value="DHQ_synth"/>
    <property type="match status" value="1"/>
</dbReference>
<evidence type="ECO:0000256" key="2">
    <source>
        <dbReference type="ARBA" id="ARBA00001941"/>
    </source>
</evidence>
<dbReference type="Gene3D" id="3.40.50.1970">
    <property type="match status" value="1"/>
</dbReference>
<gene>
    <name evidence="12" type="primary">aroB</name>
    <name evidence="12" type="ORF">SCFA_1360001</name>
</gene>